<evidence type="ECO:0008006" key="3">
    <source>
        <dbReference type="Google" id="ProtNLM"/>
    </source>
</evidence>
<dbReference type="GO" id="GO:0016491">
    <property type="term" value="F:oxidoreductase activity"/>
    <property type="evidence" value="ECO:0007669"/>
    <property type="project" value="TreeGrafter"/>
</dbReference>
<evidence type="ECO:0000313" key="2">
    <source>
        <dbReference type="Proteomes" id="UP000663823"/>
    </source>
</evidence>
<dbReference type="PANTHER" id="PTHR12697:SF5">
    <property type="entry name" value="DEOXYHYPUSINE HYDROXYLASE"/>
    <property type="match status" value="1"/>
</dbReference>
<feature type="non-terminal residue" evidence="1">
    <location>
        <position position="68"/>
    </location>
</feature>
<name>A0A820AXP6_9BILA</name>
<gene>
    <name evidence="1" type="ORF">OTI717_LOCUS38202</name>
</gene>
<dbReference type="SUPFAM" id="SSF48371">
    <property type="entry name" value="ARM repeat"/>
    <property type="match status" value="1"/>
</dbReference>
<accession>A0A820AXP6</accession>
<evidence type="ECO:0000313" key="1">
    <source>
        <dbReference type="EMBL" id="CAF4192234.1"/>
    </source>
</evidence>
<dbReference type="Proteomes" id="UP000663823">
    <property type="component" value="Unassembled WGS sequence"/>
</dbReference>
<comment type="caution">
    <text evidence="1">The sequence shown here is derived from an EMBL/GenBank/DDBJ whole genome shotgun (WGS) entry which is preliminary data.</text>
</comment>
<dbReference type="Gene3D" id="1.25.10.10">
    <property type="entry name" value="Leucine-rich Repeat Variant"/>
    <property type="match status" value="1"/>
</dbReference>
<proteinExistence type="predicted"/>
<dbReference type="InterPro" id="IPR011989">
    <property type="entry name" value="ARM-like"/>
</dbReference>
<organism evidence="1 2">
    <name type="scientific">Rotaria sordida</name>
    <dbReference type="NCBI Taxonomy" id="392033"/>
    <lineage>
        <taxon>Eukaryota</taxon>
        <taxon>Metazoa</taxon>
        <taxon>Spiralia</taxon>
        <taxon>Gnathifera</taxon>
        <taxon>Rotifera</taxon>
        <taxon>Eurotatoria</taxon>
        <taxon>Bdelloidea</taxon>
        <taxon>Philodinida</taxon>
        <taxon>Philodinidae</taxon>
        <taxon>Rotaria</taxon>
    </lineage>
</organism>
<dbReference type="PANTHER" id="PTHR12697">
    <property type="entry name" value="PBS LYASE HEAT-LIKE PROTEIN"/>
    <property type="match status" value="1"/>
</dbReference>
<reference evidence="1" key="1">
    <citation type="submission" date="2021-02" db="EMBL/GenBank/DDBJ databases">
        <authorList>
            <person name="Nowell W R."/>
        </authorList>
    </citation>
    <scope>NUCLEOTIDE SEQUENCE</scope>
</reference>
<dbReference type="EMBL" id="CAJOAX010020032">
    <property type="protein sequence ID" value="CAF4192234.1"/>
    <property type="molecule type" value="Genomic_DNA"/>
</dbReference>
<dbReference type="Pfam" id="PF13646">
    <property type="entry name" value="HEAT_2"/>
    <property type="match status" value="1"/>
</dbReference>
<sequence length="68" mass="7266">MGEKAATNEVINRLVSALGDENSDVRSSVCDALGEMGEKAATSEVINRLVCTLGDEDPDIRRRACEAL</sequence>
<dbReference type="AlphaFoldDB" id="A0A820AXP6"/>
<dbReference type="InterPro" id="IPR016024">
    <property type="entry name" value="ARM-type_fold"/>
</dbReference>
<protein>
    <recommendedName>
        <fullName evidence="3">HEAT repeat domain-containing protein</fullName>
    </recommendedName>
</protein>